<dbReference type="EMBL" id="JAGSSV010000004">
    <property type="protein sequence ID" value="MBR7888320.1"/>
    <property type="molecule type" value="Genomic_DNA"/>
</dbReference>
<protein>
    <submittedName>
        <fullName evidence="2">Uncharacterized protein</fullName>
    </submittedName>
</protein>
<comment type="caution">
    <text evidence="2">The sequence shown here is derived from an EMBL/GenBank/DDBJ whole genome shotgun (WGS) entry which is preliminary data.</text>
</comment>
<dbReference type="RefSeq" id="WP_211535667.1">
    <property type="nucleotide sequence ID" value="NZ_JAGSSV010000004.1"/>
</dbReference>
<dbReference type="Proteomes" id="UP000679722">
    <property type="component" value="Unassembled WGS sequence"/>
</dbReference>
<keyword evidence="1" id="KW-1133">Transmembrane helix</keyword>
<keyword evidence="1" id="KW-0812">Transmembrane</keyword>
<accession>A0ABS5H9N0</accession>
<keyword evidence="3" id="KW-1185">Reference proteome</keyword>
<name>A0ABS5H9N0_9GAMM</name>
<gene>
    <name evidence="2" type="ORF">J9B83_05125</name>
</gene>
<proteinExistence type="predicted"/>
<evidence type="ECO:0000313" key="3">
    <source>
        <dbReference type="Proteomes" id="UP000679722"/>
    </source>
</evidence>
<feature type="transmembrane region" description="Helical" evidence="1">
    <location>
        <begin position="21"/>
        <end position="41"/>
    </location>
</feature>
<evidence type="ECO:0000256" key="1">
    <source>
        <dbReference type="SAM" id="Phobius"/>
    </source>
</evidence>
<keyword evidence="1" id="KW-0472">Membrane</keyword>
<evidence type="ECO:0000313" key="2">
    <source>
        <dbReference type="EMBL" id="MBR7888320.1"/>
    </source>
</evidence>
<reference evidence="2 3" key="1">
    <citation type="submission" date="2021-04" db="EMBL/GenBank/DDBJ databases">
        <authorList>
            <person name="Sun C."/>
        </authorList>
    </citation>
    <scope>NUCLEOTIDE SEQUENCE [LARGE SCALE GENOMIC DNA]</scope>
    <source>
        <strain evidence="2 3">A79</strain>
    </source>
</reference>
<organism evidence="2 3">
    <name type="scientific">Marinomonas vulgaris</name>
    <dbReference type="NCBI Taxonomy" id="2823372"/>
    <lineage>
        <taxon>Bacteria</taxon>
        <taxon>Pseudomonadati</taxon>
        <taxon>Pseudomonadota</taxon>
        <taxon>Gammaproteobacteria</taxon>
        <taxon>Oceanospirillales</taxon>
        <taxon>Oceanospirillaceae</taxon>
        <taxon>Marinomonas</taxon>
    </lineage>
</organism>
<reference evidence="3" key="2">
    <citation type="submission" date="2023-07" db="EMBL/GenBank/DDBJ databases">
        <title>Marinomonas vulgaris A79, complete genome.</title>
        <authorList>
            <person name="Ying J.-J."/>
        </authorList>
    </citation>
    <scope>NUCLEOTIDE SEQUENCE [LARGE SCALE GENOMIC DNA]</scope>
    <source>
        <strain evidence="3">A79</strain>
    </source>
</reference>
<sequence>MKTKTFIPANPNKADHKKIDYWGVLFVSFIFVSSMSCFLFANNIDHPDENTLSDSSTVIDAPLFSSNQYNDEETI</sequence>